<evidence type="ECO:0000313" key="4">
    <source>
        <dbReference type="Proteomes" id="UP000682733"/>
    </source>
</evidence>
<feature type="compositionally biased region" description="Acidic residues" evidence="1">
    <location>
        <begin position="1"/>
        <end position="11"/>
    </location>
</feature>
<protein>
    <submittedName>
        <fullName evidence="3">Uncharacterized protein</fullName>
    </submittedName>
</protein>
<comment type="caution">
    <text evidence="3">The sequence shown here is derived from an EMBL/GenBank/DDBJ whole genome shotgun (WGS) entry which is preliminary data.</text>
</comment>
<sequence>MSSLFIDEDDSERPQNDDLDKIKVIDGKGSQLSYESLPQSEKEKILADLLIQSALHNISEQNVIKNTTIPSDINLPDNDSVSQQLPHMFGKMQGTRWVRKPNKPLNPIALSKEQTMVIADDIQTENSGELTGDLMNTMNEIVTSKIFGPARLFVPTAISQDQLQIPLQLRSKPRGSSWRHDDSSVTSSSTLNDPGLLLKIHRSKIIPASKSQGKIDTMESTKHKLLCTGKTFASGRCVTSPLSDAGQTERLRIIGSPIQDDQESVVVDDYQSAVSNTDIEPEENFHPSEINIDTTEESRVPLTANDLIQMGHSAYTHRTHNSVKSKGSIPGALLIAPGGQVLKVGQSMQSDTDYGEYLNNPFPLQSQTIPEIRHNNAPGIPIAIGGKRDRLPDETVIRRTMDFKNGDFNSQIGIYTWSYEIPIQDRKAPEEYTFIPAPPPVGLSAFSGKKHHYVKRNVQHIPDSGQYNVTMLHSTLSMHSETPANHHLIQMPPKSTIESTAALPSRSLFSFTTWAYQRPATPPVVKHPYLYKPDHAPQGAKGKKHPALENETFIRRTLDVHGGDIDASLSFTIWVYDMWINDLIKRVDKIDLQDKDFLSALAEHAQALAKIILKRTDSGHHLVEDAQHAIIENLRNLKQLLDKTLKTVTINEYREILKDTLTHVLSRGNLSHLEINDELLMQLMDYPADAFEVYIDEQSGKEIIRLKSAFRTKKTKIKASKAGKKTTKTVIISEEISADDFEQVVDDITGETVFRLKKEVAERKGLKDLSGANFDIVIDKETGKKIVKMKTGIDGAKGSFIYLAHCVFFIIH</sequence>
<evidence type="ECO:0000313" key="3">
    <source>
        <dbReference type="EMBL" id="CAF3624268.1"/>
    </source>
</evidence>
<dbReference type="EMBL" id="CAJOBA010001988">
    <property type="protein sequence ID" value="CAF3624268.1"/>
    <property type="molecule type" value="Genomic_DNA"/>
</dbReference>
<accession>A0A8S2HB04</accession>
<dbReference type="Proteomes" id="UP000682733">
    <property type="component" value="Unassembled WGS sequence"/>
</dbReference>
<feature type="compositionally biased region" description="Basic and acidic residues" evidence="1">
    <location>
        <begin position="12"/>
        <end position="22"/>
    </location>
</feature>
<evidence type="ECO:0000313" key="2">
    <source>
        <dbReference type="EMBL" id="CAF0839380.1"/>
    </source>
</evidence>
<feature type="region of interest" description="Disordered" evidence="1">
    <location>
        <begin position="170"/>
        <end position="190"/>
    </location>
</feature>
<name>A0A8S2HB04_9BILA</name>
<reference evidence="3" key="1">
    <citation type="submission" date="2021-02" db="EMBL/GenBank/DDBJ databases">
        <authorList>
            <person name="Nowell W R."/>
        </authorList>
    </citation>
    <scope>NUCLEOTIDE SEQUENCE</scope>
</reference>
<feature type="region of interest" description="Disordered" evidence="1">
    <location>
        <begin position="1"/>
        <end position="22"/>
    </location>
</feature>
<gene>
    <name evidence="2" type="ORF">OVA965_LOCUS6562</name>
    <name evidence="3" type="ORF">TMI583_LOCUS6558</name>
</gene>
<proteinExistence type="predicted"/>
<dbReference type="Proteomes" id="UP000677228">
    <property type="component" value="Unassembled WGS sequence"/>
</dbReference>
<dbReference type="EMBL" id="CAJNOK010001988">
    <property type="protein sequence ID" value="CAF0839380.1"/>
    <property type="molecule type" value="Genomic_DNA"/>
</dbReference>
<organism evidence="3 4">
    <name type="scientific">Didymodactylos carnosus</name>
    <dbReference type="NCBI Taxonomy" id="1234261"/>
    <lineage>
        <taxon>Eukaryota</taxon>
        <taxon>Metazoa</taxon>
        <taxon>Spiralia</taxon>
        <taxon>Gnathifera</taxon>
        <taxon>Rotifera</taxon>
        <taxon>Eurotatoria</taxon>
        <taxon>Bdelloidea</taxon>
        <taxon>Philodinida</taxon>
        <taxon>Philodinidae</taxon>
        <taxon>Didymodactylos</taxon>
    </lineage>
</organism>
<evidence type="ECO:0000256" key="1">
    <source>
        <dbReference type="SAM" id="MobiDB-lite"/>
    </source>
</evidence>
<dbReference type="AlphaFoldDB" id="A0A8S2HB04"/>